<feature type="chain" id="PRO_5043799577" evidence="3">
    <location>
        <begin position="23"/>
        <end position="507"/>
    </location>
</feature>
<gene>
    <name evidence="4" type="ORF">PG999_001881</name>
</gene>
<comment type="caution">
    <text evidence="4">The sequence shown here is derived from an EMBL/GenBank/DDBJ whole genome shotgun (WGS) entry which is preliminary data.</text>
</comment>
<proteinExistence type="predicted"/>
<evidence type="ECO:0000256" key="3">
    <source>
        <dbReference type="SAM" id="SignalP"/>
    </source>
</evidence>
<keyword evidence="5" id="KW-1185">Reference proteome</keyword>
<feature type="region of interest" description="Disordered" evidence="2">
    <location>
        <begin position="304"/>
        <end position="372"/>
    </location>
</feature>
<organism evidence="4 5">
    <name type="scientific">Apiospora kogelbergensis</name>
    <dbReference type="NCBI Taxonomy" id="1337665"/>
    <lineage>
        <taxon>Eukaryota</taxon>
        <taxon>Fungi</taxon>
        <taxon>Dikarya</taxon>
        <taxon>Ascomycota</taxon>
        <taxon>Pezizomycotina</taxon>
        <taxon>Sordariomycetes</taxon>
        <taxon>Xylariomycetidae</taxon>
        <taxon>Amphisphaeriales</taxon>
        <taxon>Apiosporaceae</taxon>
        <taxon>Apiospora</taxon>
    </lineage>
</organism>
<reference evidence="4 5" key="1">
    <citation type="submission" date="2023-01" db="EMBL/GenBank/DDBJ databases">
        <title>Analysis of 21 Apiospora genomes using comparative genomics revels a genus with tremendous synthesis potential of carbohydrate active enzymes and secondary metabolites.</title>
        <authorList>
            <person name="Sorensen T."/>
        </authorList>
    </citation>
    <scope>NUCLEOTIDE SEQUENCE [LARGE SCALE GENOMIC DNA]</scope>
    <source>
        <strain evidence="4 5">CBS 117206</strain>
    </source>
</reference>
<sequence>FPVSATVSPVLKSAVFISLLLADVLQPRVFHTINLRLLGKLGSQGCSCARSLGGWDDRPSICARMMATGDELYHINLSPVGCANRIAVTDHELTGRGPWPTWRHLHRHRHDKPEAPISQILASWHRFARAEWQSPDGQEHSLPDLALSLCYCSVTNTSFFKLQTRVDLEGCKHYYFYLHVAPERMRHLALVSPTSTQENDPNTRCLRFEMTQPAILVAPCWPCRVKNPQAEKTLQLLQLLGQAAVFTLVVSIPLRFISDASFRALSNALANQTLKSDPDQSNIRRYYRGQGGIAIDLGSPPIVDVLKGKQPQSGTEESSELPSGPADVPPSYNQAVTDASSPDPLTCSPPNKKRRLDSPIAEQGDLLAPSTKSFREDIKQTIPENSQLSLFRSMFEHFEKAMTELKEENRQLKQAVSEVADMRTTIATLNSKVESLERRLDAEGEELERRVDGLEDGLTSLDAWTEDHHEYDADQVKDVVREVFEDDFDNISDRLIERIIDRLRGGS</sequence>
<feature type="coiled-coil region" evidence="1">
    <location>
        <begin position="395"/>
        <end position="446"/>
    </location>
</feature>
<evidence type="ECO:0000256" key="2">
    <source>
        <dbReference type="SAM" id="MobiDB-lite"/>
    </source>
</evidence>
<keyword evidence="1" id="KW-0175">Coiled coil</keyword>
<evidence type="ECO:0000313" key="4">
    <source>
        <dbReference type="EMBL" id="KAK8129501.1"/>
    </source>
</evidence>
<feature type="compositionally biased region" description="Polar residues" evidence="2">
    <location>
        <begin position="331"/>
        <end position="340"/>
    </location>
</feature>
<accession>A0AAW0R6S5</accession>
<dbReference type="AlphaFoldDB" id="A0AAW0R6S5"/>
<evidence type="ECO:0000256" key="1">
    <source>
        <dbReference type="SAM" id="Coils"/>
    </source>
</evidence>
<protein>
    <submittedName>
        <fullName evidence="4">Uncharacterized protein</fullName>
    </submittedName>
</protein>
<keyword evidence="3" id="KW-0732">Signal</keyword>
<dbReference type="EMBL" id="JAQQWP010000002">
    <property type="protein sequence ID" value="KAK8129501.1"/>
    <property type="molecule type" value="Genomic_DNA"/>
</dbReference>
<name>A0AAW0R6S5_9PEZI</name>
<feature type="non-terminal residue" evidence="4">
    <location>
        <position position="1"/>
    </location>
</feature>
<dbReference type="Proteomes" id="UP001392437">
    <property type="component" value="Unassembled WGS sequence"/>
</dbReference>
<feature type="signal peptide" evidence="3">
    <location>
        <begin position="1"/>
        <end position="22"/>
    </location>
</feature>
<evidence type="ECO:0000313" key="5">
    <source>
        <dbReference type="Proteomes" id="UP001392437"/>
    </source>
</evidence>